<dbReference type="AlphaFoldDB" id="A0A369W744"/>
<comment type="caution">
    <text evidence="6">The sequence shown here is derived from an EMBL/GenBank/DDBJ whole genome shotgun (WGS) entry which is preliminary data.</text>
</comment>
<keyword evidence="7" id="KW-1185">Reference proteome</keyword>
<dbReference type="InterPro" id="IPR005493">
    <property type="entry name" value="RraA/RraA-like"/>
</dbReference>
<proteinExistence type="predicted"/>
<evidence type="ECO:0000313" key="7">
    <source>
        <dbReference type="Proteomes" id="UP000253759"/>
    </source>
</evidence>
<protein>
    <recommendedName>
        <fullName evidence="2">Putative 4-hydroxy-4-methyl-2-oxoglutarate aldolase</fullName>
    </recommendedName>
    <alternativeName>
        <fullName evidence="3">Regulator of ribonuclease activity homolog</fullName>
    </alternativeName>
    <alternativeName>
        <fullName evidence="4">RraA-like protein</fullName>
    </alternativeName>
</protein>
<dbReference type="InterPro" id="IPR036704">
    <property type="entry name" value="RraA/RraA-like_sf"/>
</dbReference>
<dbReference type="Gene3D" id="3.50.30.40">
    <property type="entry name" value="Ribonuclease E inhibitor RraA/RraA-like"/>
    <property type="match status" value="1"/>
</dbReference>
<comment type="cofactor">
    <cofactor evidence="5">
        <name>Mg(2+)</name>
        <dbReference type="ChEBI" id="CHEBI:18420"/>
    </cofactor>
</comment>
<evidence type="ECO:0000256" key="4">
    <source>
        <dbReference type="ARBA" id="ARBA00030169"/>
    </source>
</evidence>
<feature type="binding site" evidence="5">
    <location>
        <position position="121"/>
    </location>
    <ligand>
        <name>substrate</name>
    </ligand>
</feature>
<evidence type="ECO:0000313" key="6">
    <source>
        <dbReference type="EMBL" id="RDE07891.1"/>
    </source>
</evidence>
<dbReference type="GO" id="GO:0046872">
    <property type="term" value="F:metal ion binding"/>
    <property type="evidence" value="ECO:0007669"/>
    <property type="project" value="UniProtKB-KW"/>
</dbReference>
<dbReference type="OrthoDB" id="9812532at2"/>
<dbReference type="SUPFAM" id="SSF89562">
    <property type="entry name" value="RraA-like"/>
    <property type="match status" value="1"/>
</dbReference>
<feature type="binding site" evidence="5">
    <location>
        <position position="122"/>
    </location>
    <ligand>
        <name>Mg(2+)</name>
        <dbReference type="ChEBI" id="CHEBI:18420"/>
    </ligand>
</feature>
<evidence type="ECO:0000256" key="5">
    <source>
        <dbReference type="PIRSR" id="PIRSR605493-1"/>
    </source>
</evidence>
<dbReference type="Pfam" id="PF03737">
    <property type="entry name" value="RraA-like"/>
    <property type="match status" value="1"/>
</dbReference>
<evidence type="ECO:0000256" key="1">
    <source>
        <dbReference type="ARBA" id="ARBA00001968"/>
    </source>
</evidence>
<gene>
    <name evidence="6" type="ORF">DVH29_14410</name>
</gene>
<dbReference type="PANTHER" id="PTHR33254">
    <property type="entry name" value="4-HYDROXY-4-METHYL-2-OXOGLUTARATE ALDOLASE 3-RELATED"/>
    <property type="match status" value="1"/>
</dbReference>
<dbReference type="EMBL" id="QQNH01000030">
    <property type="protein sequence ID" value="RDE07891.1"/>
    <property type="molecule type" value="Genomic_DNA"/>
</dbReference>
<keyword evidence="5" id="KW-0479">Metal-binding</keyword>
<dbReference type="PANTHER" id="PTHR33254:SF4">
    <property type="entry name" value="4-HYDROXY-4-METHYL-2-OXOGLUTARATE ALDOLASE 3-RELATED"/>
    <property type="match status" value="1"/>
</dbReference>
<evidence type="ECO:0000256" key="2">
    <source>
        <dbReference type="ARBA" id="ARBA00016549"/>
    </source>
</evidence>
<organism evidence="6 7">
    <name type="scientific">Pelagibacterium lacus</name>
    <dbReference type="NCBI Taxonomy" id="2282655"/>
    <lineage>
        <taxon>Bacteria</taxon>
        <taxon>Pseudomonadati</taxon>
        <taxon>Pseudomonadota</taxon>
        <taxon>Alphaproteobacteria</taxon>
        <taxon>Hyphomicrobiales</taxon>
        <taxon>Devosiaceae</taxon>
        <taxon>Pelagibacterium</taxon>
    </lineage>
</organism>
<dbReference type="CDD" id="cd16841">
    <property type="entry name" value="RraA_family"/>
    <property type="match status" value="1"/>
</dbReference>
<keyword evidence="5" id="KW-0460">Magnesium</keyword>
<dbReference type="RefSeq" id="WP_114646895.1">
    <property type="nucleotide sequence ID" value="NZ_QQNH01000030.1"/>
</dbReference>
<accession>A0A369W744</accession>
<name>A0A369W744_9HYPH</name>
<sequence>MALNDTQQAEFLTLVSGHVSDAMEILGIKRSVLTNFICLGSNHARMVGTAFTIRQRAKSSVTPKDEPLVRHAEVSGGLAGKGEVVVVDIGGRTDVVSWGEFHTYKCLLNGVTGVLINGATRDAPQIRDSGMTVMVKGLSPIKSRWDLETAEINGPVTIDGVGIRPGDVIFGDETGVVVVPQERIDDVLAKAKEIRDFEDGERDAAMAKLHG</sequence>
<dbReference type="Proteomes" id="UP000253759">
    <property type="component" value="Unassembled WGS sequence"/>
</dbReference>
<reference evidence="7" key="1">
    <citation type="submission" date="2018-07" db="EMBL/GenBank/DDBJ databases">
        <authorList>
            <person name="Liu B.-T."/>
            <person name="Du Z."/>
        </authorList>
    </citation>
    <scope>NUCLEOTIDE SEQUENCE [LARGE SCALE GENOMIC DNA]</scope>
    <source>
        <strain evidence="7">XYN52</strain>
    </source>
</reference>
<evidence type="ECO:0000256" key="3">
    <source>
        <dbReference type="ARBA" id="ARBA00029596"/>
    </source>
</evidence>
<comment type="cofactor">
    <cofactor evidence="1">
        <name>a divalent metal cation</name>
        <dbReference type="ChEBI" id="CHEBI:60240"/>
    </cofactor>
</comment>